<evidence type="ECO:0000256" key="10">
    <source>
        <dbReference type="PROSITE-ProRule" id="PRU10141"/>
    </source>
</evidence>
<accession>A0A6U2F592</accession>
<evidence type="ECO:0000256" key="5">
    <source>
        <dbReference type="ARBA" id="ARBA00038035"/>
    </source>
</evidence>
<dbReference type="PROSITE" id="PS50011">
    <property type="entry name" value="PROTEIN_KINASE_DOM"/>
    <property type="match status" value="1"/>
</dbReference>
<dbReference type="SUPFAM" id="SSF56112">
    <property type="entry name" value="Protein kinase-like (PK-like)"/>
    <property type="match status" value="1"/>
</dbReference>
<dbReference type="InterPro" id="IPR017441">
    <property type="entry name" value="Protein_kinase_ATP_BS"/>
</dbReference>
<keyword evidence="1" id="KW-0808">Transferase</keyword>
<dbReference type="EMBL" id="HBFK01022542">
    <property type="protein sequence ID" value="CAD8747451.1"/>
    <property type="molecule type" value="Transcribed_RNA"/>
</dbReference>
<protein>
    <recommendedName>
        <fullName evidence="6">mitogen-activated protein kinase kinase</fullName>
        <ecNumber evidence="6">2.7.12.2</ecNumber>
    </recommendedName>
</protein>
<dbReference type="GO" id="GO:0005524">
    <property type="term" value="F:ATP binding"/>
    <property type="evidence" value="ECO:0007669"/>
    <property type="project" value="UniProtKB-UniRule"/>
</dbReference>
<dbReference type="PROSITE" id="PS00107">
    <property type="entry name" value="PROTEIN_KINASE_ATP"/>
    <property type="match status" value="1"/>
</dbReference>
<dbReference type="InterPro" id="IPR011009">
    <property type="entry name" value="Kinase-like_dom_sf"/>
</dbReference>
<keyword evidence="4 10" id="KW-0067">ATP-binding</keyword>
<feature type="domain" description="Protein kinase" evidence="12">
    <location>
        <begin position="111"/>
        <end position="367"/>
    </location>
</feature>
<sequence length="535" mass="59579">MGDSDGDDDQVGELQLDKGWMHAKRGAKRSGGSVPMGLTVDHSHDEGDAFNLSESGSYREGLLHISQAGTTIHGADALDQHSPSPAQGGSTSAKRANRSEARRYEMRPADFQNMEKIGAGSSGYVRKARWKKRDTIVAIKVINVFETEKRKQMMQEVLMMCDMGHCDALIKFEGAFYHEGTIQVVLEYMTAGSLEDLIELSGAGIPETILAYMTEQIVEGMAFMHKENQVHRDFKPCNVLVHHNGRVKISDFGVSAELDNSMVKCTTFVGTFLYMSPERFGSEPYSFPSDIWSLGLTLMQCATGEYPYLRNSGKAYWELMEAIVQKEAPRLPENKYSEGLERMLEMCLQKDFTLRPKAEKLKNSDFIVSHCATTPPAARLSAISEWVGHVRSCFVSVTSPSSNTFSAADLACNFAHFYASFFQPHLRETLWSLYEESIVLSVGQEMLNGRNQVMGKLRSVEASLEISHTLKDQDDWSKTAKWDSAGLVLALTVPCIVKSAKTGPEGSEACVEFDLKADLKRRCWTVTRQSLPLPR</sequence>
<dbReference type="GO" id="GO:0004708">
    <property type="term" value="F:MAP kinase kinase activity"/>
    <property type="evidence" value="ECO:0007669"/>
    <property type="project" value="UniProtKB-EC"/>
</dbReference>
<dbReference type="Gene3D" id="3.30.200.20">
    <property type="entry name" value="Phosphorylase Kinase, domain 1"/>
    <property type="match status" value="1"/>
</dbReference>
<dbReference type="PANTHER" id="PTHR48013">
    <property type="entry name" value="DUAL SPECIFICITY MITOGEN-ACTIVATED PROTEIN KINASE KINASE 5-RELATED"/>
    <property type="match status" value="1"/>
</dbReference>
<dbReference type="Pfam" id="PF00069">
    <property type="entry name" value="Pkinase"/>
    <property type="match status" value="1"/>
</dbReference>
<comment type="similarity">
    <text evidence="5">Belongs to the protein kinase superfamily. STE Ser/Thr protein kinase family. MAP kinase kinase subfamily.</text>
</comment>
<name>A0A6U2F592_HEMAN</name>
<proteinExistence type="inferred from homology"/>
<dbReference type="InterPro" id="IPR000719">
    <property type="entry name" value="Prot_kinase_dom"/>
</dbReference>
<evidence type="ECO:0000259" key="12">
    <source>
        <dbReference type="PROSITE" id="PS50011"/>
    </source>
</evidence>
<comment type="catalytic activity">
    <reaction evidence="8">
        <text>L-threonyl-[protein] + ATP = O-phospho-L-threonyl-[protein] + ADP + H(+)</text>
        <dbReference type="Rhea" id="RHEA:46608"/>
        <dbReference type="Rhea" id="RHEA-COMP:11060"/>
        <dbReference type="Rhea" id="RHEA-COMP:11605"/>
        <dbReference type="ChEBI" id="CHEBI:15378"/>
        <dbReference type="ChEBI" id="CHEBI:30013"/>
        <dbReference type="ChEBI" id="CHEBI:30616"/>
        <dbReference type="ChEBI" id="CHEBI:61977"/>
        <dbReference type="ChEBI" id="CHEBI:456216"/>
        <dbReference type="EC" id="2.7.12.2"/>
    </reaction>
</comment>
<organism evidence="13">
    <name type="scientific">Hemiselmis andersenii</name>
    <name type="common">Cryptophyte alga</name>
    <dbReference type="NCBI Taxonomy" id="464988"/>
    <lineage>
        <taxon>Eukaryota</taxon>
        <taxon>Cryptophyceae</taxon>
        <taxon>Cryptomonadales</taxon>
        <taxon>Hemiselmidaceae</taxon>
        <taxon>Hemiselmis</taxon>
    </lineage>
</organism>
<evidence type="ECO:0000256" key="4">
    <source>
        <dbReference type="ARBA" id="ARBA00022840"/>
    </source>
</evidence>
<evidence type="ECO:0000256" key="11">
    <source>
        <dbReference type="SAM" id="MobiDB-lite"/>
    </source>
</evidence>
<feature type="region of interest" description="Disordered" evidence="11">
    <location>
        <begin position="1"/>
        <end position="49"/>
    </location>
</feature>
<evidence type="ECO:0000256" key="1">
    <source>
        <dbReference type="ARBA" id="ARBA00022679"/>
    </source>
</evidence>
<dbReference type="CDD" id="cd06623">
    <property type="entry name" value="PKc_MAPKK_plant_like"/>
    <property type="match status" value="1"/>
</dbReference>
<dbReference type="AlphaFoldDB" id="A0A6U2F592"/>
<evidence type="ECO:0000256" key="7">
    <source>
        <dbReference type="ARBA" id="ARBA00049014"/>
    </source>
</evidence>
<feature type="binding site" evidence="10">
    <location>
        <position position="140"/>
    </location>
    <ligand>
        <name>ATP</name>
        <dbReference type="ChEBI" id="CHEBI:30616"/>
    </ligand>
</feature>
<evidence type="ECO:0000256" key="8">
    <source>
        <dbReference type="ARBA" id="ARBA00049299"/>
    </source>
</evidence>
<keyword evidence="2 10" id="KW-0547">Nucleotide-binding</keyword>
<dbReference type="PANTHER" id="PTHR48013:SF9">
    <property type="entry name" value="DUAL SPECIFICITY MITOGEN-ACTIVATED PROTEIN KINASE KINASE 5"/>
    <property type="match status" value="1"/>
</dbReference>
<evidence type="ECO:0000256" key="9">
    <source>
        <dbReference type="ARBA" id="ARBA00051693"/>
    </source>
</evidence>
<evidence type="ECO:0000256" key="2">
    <source>
        <dbReference type="ARBA" id="ARBA00022741"/>
    </source>
</evidence>
<feature type="compositionally biased region" description="Polar residues" evidence="11">
    <location>
        <begin position="81"/>
        <end position="94"/>
    </location>
</feature>
<evidence type="ECO:0000313" key="14">
    <source>
        <dbReference type="EMBL" id="CAD8961769.1"/>
    </source>
</evidence>
<comment type="catalytic activity">
    <reaction evidence="7">
        <text>L-seryl-[protein] + ATP = O-phospho-L-seryl-[protein] + ADP + H(+)</text>
        <dbReference type="Rhea" id="RHEA:17989"/>
        <dbReference type="Rhea" id="RHEA-COMP:9863"/>
        <dbReference type="Rhea" id="RHEA-COMP:11604"/>
        <dbReference type="ChEBI" id="CHEBI:15378"/>
        <dbReference type="ChEBI" id="CHEBI:29999"/>
        <dbReference type="ChEBI" id="CHEBI:30616"/>
        <dbReference type="ChEBI" id="CHEBI:83421"/>
        <dbReference type="ChEBI" id="CHEBI:456216"/>
        <dbReference type="EC" id="2.7.12.2"/>
    </reaction>
</comment>
<feature type="compositionally biased region" description="Acidic residues" evidence="11">
    <location>
        <begin position="1"/>
        <end position="11"/>
    </location>
</feature>
<dbReference type="Gene3D" id="1.10.510.10">
    <property type="entry name" value="Transferase(Phosphotransferase) domain 1"/>
    <property type="match status" value="1"/>
</dbReference>
<evidence type="ECO:0000313" key="13">
    <source>
        <dbReference type="EMBL" id="CAD8747451.1"/>
    </source>
</evidence>
<feature type="region of interest" description="Disordered" evidence="11">
    <location>
        <begin position="75"/>
        <end position="104"/>
    </location>
</feature>
<comment type="catalytic activity">
    <reaction evidence="9">
        <text>L-tyrosyl-[protein] + ATP = O-phospho-L-tyrosyl-[protein] + ADP + H(+)</text>
        <dbReference type="Rhea" id="RHEA:10596"/>
        <dbReference type="Rhea" id="RHEA-COMP:10136"/>
        <dbReference type="Rhea" id="RHEA-COMP:20101"/>
        <dbReference type="ChEBI" id="CHEBI:15378"/>
        <dbReference type="ChEBI" id="CHEBI:30616"/>
        <dbReference type="ChEBI" id="CHEBI:46858"/>
        <dbReference type="ChEBI" id="CHEBI:61978"/>
        <dbReference type="ChEBI" id="CHEBI:456216"/>
        <dbReference type="EC" id="2.7.12.2"/>
    </reaction>
</comment>
<dbReference type="EMBL" id="HBFX01025115">
    <property type="protein sequence ID" value="CAD8961769.1"/>
    <property type="molecule type" value="Transcribed_RNA"/>
</dbReference>
<evidence type="ECO:0000256" key="3">
    <source>
        <dbReference type="ARBA" id="ARBA00022777"/>
    </source>
</evidence>
<reference evidence="13" key="1">
    <citation type="submission" date="2021-01" db="EMBL/GenBank/DDBJ databases">
        <authorList>
            <person name="Corre E."/>
            <person name="Pelletier E."/>
            <person name="Niang G."/>
            <person name="Scheremetjew M."/>
            <person name="Finn R."/>
            <person name="Kale V."/>
            <person name="Holt S."/>
            <person name="Cochrane G."/>
            <person name="Meng A."/>
            <person name="Brown T."/>
            <person name="Cohen L."/>
        </authorList>
    </citation>
    <scope>NUCLEOTIDE SEQUENCE</scope>
    <source>
        <strain evidence="13">CCMP441</strain>
        <strain evidence="14">CCMP644</strain>
    </source>
</reference>
<gene>
    <name evidence="14" type="ORF">HAND00432_LOCUS15311</name>
    <name evidence="13" type="ORF">HAND1043_LOCUS13948</name>
</gene>
<keyword evidence="3" id="KW-0418">Kinase</keyword>
<evidence type="ECO:0000256" key="6">
    <source>
        <dbReference type="ARBA" id="ARBA00038999"/>
    </source>
</evidence>
<dbReference type="EC" id="2.7.12.2" evidence="6"/>